<dbReference type="GO" id="GO:0052621">
    <property type="term" value="F:diguanylate cyclase activity"/>
    <property type="evidence" value="ECO:0007669"/>
    <property type="project" value="UniProtKB-EC"/>
</dbReference>
<feature type="transmembrane region" description="Helical" evidence="4">
    <location>
        <begin position="167"/>
        <end position="186"/>
    </location>
</feature>
<dbReference type="EC" id="2.7.7.65" evidence="2"/>
<keyword evidence="7" id="KW-1185">Reference proteome</keyword>
<dbReference type="InterPro" id="IPR000160">
    <property type="entry name" value="GGDEF_dom"/>
</dbReference>
<feature type="domain" description="GGDEF" evidence="5">
    <location>
        <begin position="243"/>
        <end position="378"/>
    </location>
</feature>
<accession>A0A4R2KRU8</accession>
<dbReference type="SMART" id="SM00267">
    <property type="entry name" value="GGDEF"/>
    <property type="match status" value="1"/>
</dbReference>
<evidence type="ECO:0000256" key="4">
    <source>
        <dbReference type="SAM" id="Phobius"/>
    </source>
</evidence>
<dbReference type="PANTHER" id="PTHR45138:SF9">
    <property type="entry name" value="DIGUANYLATE CYCLASE DGCM-RELATED"/>
    <property type="match status" value="1"/>
</dbReference>
<gene>
    <name evidence="6" type="ORF">EV688_10868</name>
</gene>
<evidence type="ECO:0000313" key="6">
    <source>
        <dbReference type="EMBL" id="TCO75502.1"/>
    </source>
</evidence>
<keyword evidence="4" id="KW-0812">Transmembrane</keyword>
<dbReference type="InterPro" id="IPR050469">
    <property type="entry name" value="Diguanylate_Cyclase"/>
</dbReference>
<protein>
    <recommendedName>
        <fullName evidence="2">diguanylate cyclase</fullName>
        <ecNumber evidence="2">2.7.7.65</ecNumber>
    </recommendedName>
</protein>
<dbReference type="CDD" id="cd01949">
    <property type="entry name" value="GGDEF"/>
    <property type="match status" value="1"/>
</dbReference>
<dbReference type="PROSITE" id="PS50887">
    <property type="entry name" value="GGDEF"/>
    <property type="match status" value="1"/>
</dbReference>
<keyword evidence="4" id="KW-0472">Membrane</keyword>
<feature type="transmembrane region" description="Helical" evidence="4">
    <location>
        <begin position="132"/>
        <end position="155"/>
    </location>
</feature>
<dbReference type="RefSeq" id="WP_117317995.1">
    <property type="nucleotide sequence ID" value="NZ_QQSW01000010.1"/>
</dbReference>
<dbReference type="AlphaFoldDB" id="A0A4R2KRU8"/>
<feature type="transmembrane region" description="Helical" evidence="4">
    <location>
        <begin position="12"/>
        <end position="28"/>
    </location>
</feature>
<keyword evidence="4" id="KW-1133">Transmembrane helix</keyword>
<dbReference type="Proteomes" id="UP000294980">
    <property type="component" value="Unassembled WGS sequence"/>
</dbReference>
<organism evidence="6 7">
    <name type="scientific">Chromatocurvus halotolerans</name>
    <dbReference type="NCBI Taxonomy" id="1132028"/>
    <lineage>
        <taxon>Bacteria</taxon>
        <taxon>Pseudomonadati</taxon>
        <taxon>Pseudomonadota</taxon>
        <taxon>Gammaproteobacteria</taxon>
        <taxon>Cellvibrionales</taxon>
        <taxon>Halieaceae</taxon>
        <taxon>Chromatocurvus</taxon>
    </lineage>
</organism>
<comment type="catalytic activity">
    <reaction evidence="3">
        <text>2 GTP = 3',3'-c-di-GMP + 2 diphosphate</text>
        <dbReference type="Rhea" id="RHEA:24898"/>
        <dbReference type="ChEBI" id="CHEBI:33019"/>
        <dbReference type="ChEBI" id="CHEBI:37565"/>
        <dbReference type="ChEBI" id="CHEBI:58805"/>
        <dbReference type="EC" id="2.7.7.65"/>
    </reaction>
</comment>
<proteinExistence type="predicted"/>
<sequence>MRAEIDRQNLARLWILAGVVVFLMLLFLRREWAYLGMSPEELGALFRVEAIDPALFHWVVGYRIATLAAVLLIVPLAWRSRQDELRLGLVIGAFIVVVGGLLIATATLNLAFRDAFDLFYLQVFIFSAMFFLRPWLALLFFGGAFLVYAVGANWVMPESTTTRMGALYTNVGIMTGLAMIIAIQNYRIKFRELDALETTRRDNAALQQANRAITLSSETDSLTAVFNRGALDRDLAQLQRKRLPFVLALLDLDHFKPFNDHYGHQAGDRALQAVAACLERGLKRRTDRVYRYGGEEFVVLLRDTDMAGGRVAMKALRRQVEALAIEHAYRDDESRVVTVSIGLAESDGQQLAADVLEQADKRLYESKAAGRNRVMPAA</sequence>
<evidence type="ECO:0000256" key="2">
    <source>
        <dbReference type="ARBA" id="ARBA00012528"/>
    </source>
</evidence>
<dbReference type="InterPro" id="IPR029787">
    <property type="entry name" value="Nucleotide_cyclase"/>
</dbReference>
<dbReference type="Pfam" id="PF00990">
    <property type="entry name" value="GGDEF"/>
    <property type="match status" value="1"/>
</dbReference>
<dbReference type="Gene3D" id="3.30.70.270">
    <property type="match status" value="1"/>
</dbReference>
<dbReference type="InterPro" id="IPR043128">
    <property type="entry name" value="Rev_trsase/Diguanyl_cyclase"/>
</dbReference>
<evidence type="ECO:0000256" key="3">
    <source>
        <dbReference type="ARBA" id="ARBA00034247"/>
    </source>
</evidence>
<reference evidence="6 7" key="1">
    <citation type="submission" date="2019-03" db="EMBL/GenBank/DDBJ databases">
        <title>Genomic Encyclopedia of Type Strains, Phase IV (KMG-IV): sequencing the most valuable type-strain genomes for metagenomic binning, comparative biology and taxonomic classification.</title>
        <authorList>
            <person name="Goeker M."/>
        </authorList>
    </citation>
    <scope>NUCLEOTIDE SEQUENCE [LARGE SCALE GENOMIC DNA]</scope>
    <source>
        <strain evidence="6 7">DSM 23344</strain>
    </source>
</reference>
<dbReference type="EMBL" id="SLWX01000008">
    <property type="protein sequence ID" value="TCO75502.1"/>
    <property type="molecule type" value="Genomic_DNA"/>
</dbReference>
<dbReference type="SUPFAM" id="SSF55073">
    <property type="entry name" value="Nucleotide cyclase"/>
    <property type="match status" value="1"/>
</dbReference>
<evidence type="ECO:0000256" key="1">
    <source>
        <dbReference type="ARBA" id="ARBA00001946"/>
    </source>
</evidence>
<comment type="cofactor">
    <cofactor evidence="1">
        <name>Mg(2+)</name>
        <dbReference type="ChEBI" id="CHEBI:18420"/>
    </cofactor>
</comment>
<dbReference type="OrthoDB" id="9812260at2"/>
<evidence type="ECO:0000313" key="7">
    <source>
        <dbReference type="Proteomes" id="UP000294980"/>
    </source>
</evidence>
<comment type="caution">
    <text evidence="6">The sequence shown here is derived from an EMBL/GenBank/DDBJ whole genome shotgun (WGS) entry which is preliminary data.</text>
</comment>
<evidence type="ECO:0000259" key="5">
    <source>
        <dbReference type="PROSITE" id="PS50887"/>
    </source>
</evidence>
<feature type="transmembrane region" description="Helical" evidence="4">
    <location>
        <begin position="55"/>
        <end position="77"/>
    </location>
</feature>
<feature type="transmembrane region" description="Helical" evidence="4">
    <location>
        <begin position="89"/>
        <end position="112"/>
    </location>
</feature>
<dbReference type="PANTHER" id="PTHR45138">
    <property type="entry name" value="REGULATORY COMPONENTS OF SENSORY TRANSDUCTION SYSTEM"/>
    <property type="match status" value="1"/>
</dbReference>
<name>A0A4R2KRU8_9GAMM</name>
<dbReference type="NCBIfam" id="TIGR00254">
    <property type="entry name" value="GGDEF"/>
    <property type="match status" value="1"/>
</dbReference>
<dbReference type="FunFam" id="3.30.70.270:FF:000001">
    <property type="entry name" value="Diguanylate cyclase domain protein"/>
    <property type="match status" value="1"/>
</dbReference>